<keyword evidence="4" id="KW-1133">Transmembrane helix</keyword>
<reference evidence="6 7" key="1">
    <citation type="submission" date="2019-12" db="EMBL/GenBank/DDBJ databases">
        <title>Whole-genome sequencing of Allorhizobium vitis.</title>
        <authorList>
            <person name="Gan H.M."/>
            <person name="Szegedi E."/>
            <person name="Burr T."/>
            <person name="Savka M.A."/>
        </authorList>
    </citation>
    <scope>NUCLEOTIDE SEQUENCE [LARGE SCALE GENOMIC DNA]</scope>
    <source>
        <strain evidence="6 7">CG415</strain>
    </source>
</reference>
<dbReference type="InterPro" id="IPR050189">
    <property type="entry name" value="MFS_Efflux_Transporters"/>
</dbReference>
<keyword evidence="5" id="KW-0472">Membrane</keyword>
<evidence type="ECO:0000313" key="6">
    <source>
        <dbReference type="EMBL" id="MVA59599.1"/>
    </source>
</evidence>
<comment type="subcellular location">
    <subcellularLocation>
        <location evidence="1">Cell membrane</location>
        <topology evidence="1">Multi-pass membrane protein</topology>
    </subcellularLocation>
</comment>
<comment type="caution">
    <text evidence="6">The sequence shown here is derived from an EMBL/GenBank/DDBJ whole genome shotgun (WGS) entry which is preliminary data.</text>
</comment>
<keyword evidence="3" id="KW-0812">Transmembrane</keyword>
<dbReference type="EMBL" id="WPHU01000028">
    <property type="protein sequence ID" value="MVA59599.1"/>
    <property type="molecule type" value="Genomic_DNA"/>
</dbReference>
<gene>
    <name evidence="6" type="ORF">GOZ88_26300</name>
</gene>
<keyword evidence="2" id="KW-1003">Cell membrane</keyword>
<dbReference type="InterPro" id="IPR036259">
    <property type="entry name" value="MFS_trans_sf"/>
</dbReference>
<evidence type="ECO:0000256" key="2">
    <source>
        <dbReference type="ARBA" id="ARBA00022475"/>
    </source>
</evidence>
<dbReference type="AlphaFoldDB" id="A0A6I4GAM6"/>
<evidence type="ECO:0000256" key="3">
    <source>
        <dbReference type="ARBA" id="ARBA00022692"/>
    </source>
</evidence>
<proteinExistence type="predicted"/>
<dbReference type="InterPro" id="IPR011701">
    <property type="entry name" value="MFS"/>
</dbReference>
<evidence type="ECO:0000256" key="5">
    <source>
        <dbReference type="ARBA" id="ARBA00023136"/>
    </source>
</evidence>
<evidence type="ECO:0000256" key="4">
    <source>
        <dbReference type="ARBA" id="ARBA00022989"/>
    </source>
</evidence>
<dbReference type="Pfam" id="PF07690">
    <property type="entry name" value="MFS_1"/>
    <property type="match status" value="1"/>
</dbReference>
<evidence type="ECO:0000313" key="7">
    <source>
        <dbReference type="Proteomes" id="UP000440716"/>
    </source>
</evidence>
<sequence length="415" mass="43897">MPGPYFMPFGMELLSFWEENMTKLNSLAGNASLSIAHMAGMIDLAALPLWIGTLMDHYQLSPERAGLTVTAFLAAIVIASLILAPRYNRLNHRVIAFGGFTLATVAFIAISRLSVASDTAISLMILHAIAGLGAGSALSVTHGTFGRTTNPHRIFGLANVLMGLLAIGLFAVLPGILRQFGGSALFVTFALIMAFAALVTILLFPVVEDRGQEAAHNGQSRRRTPLHFTVWPVIGVVVCLAMNQAMVFSFVERLGLEAGFGEGRVQIVLVIMGFINLTPGLLAIALQKRLAPVLVGMVGPFLQAVLSLTMTHATVFPLYAVPVAFYVAIVIFTHVFLFGLLSKIDETGRAVAATPAMMMIGSAIGPALGGGIVGTIGYHGLGWASVCIAAVASTLIFIAWRGLAKDRRLAAITVS</sequence>
<dbReference type="Gene3D" id="1.20.1250.20">
    <property type="entry name" value="MFS general substrate transporter like domains"/>
    <property type="match status" value="1"/>
</dbReference>
<dbReference type="PANTHER" id="PTHR43124:SF3">
    <property type="entry name" value="CHLORAMPHENICOL EFFLUX PUMP RV0191"/>
    <property type="match status" value="1"/>
</dbReference>
<dbReference type="GO" id="GO:0005886">
    <property type="term" value="C:plasma membrane"/>
    <property type="evidence" value="ECO:0007669"/>
    <property type="project" value="UniProtKB-SubCell"/>
</dbReference>
<name>A0A6I4GAM6_AGRVI</name>
<dbReference type="SUPFAM" id="SSF103473">
    <property type="entry name" value="MFS general substrate transporter"/>
    <property type="match status" value="1"/>
</dbReference>
<dbReference type="GO" id="GO:0022857">
    <property type="term" value="F:transmembrane transporter activity"/>
    <property type="evidence" value="ECO:0007669"/>
    <property type="project" value="InterPro"/>
</dbReference>
<accession>A0A6I4GAM6</accession>
<organism evidence="6 7">
    <name type="scientific">Agrobacterium vitis</name>
    <name type="common">Rhizobium vitis</name>
    <dbReference type="NCBI Taxonomy" id="373"/>
    <lineage>
        <taxon>Bacteria</taxon>
        <taxon>Pseudomonadati</taxon>
        <taxon>Pseudomonadota</taxon>
        <taxon>Alphaproteobacteria</taxon>
        <taxon>Hyphomicrobiales</taxon>
        <taxon>Rhizobiaceae</taxon>
        <taxon>Rhizobium/Agrobacterium group</taxon>
        <taxon>Agrobacterium</taxon>
    </lineage>
</organism>
<evidence type="ECO:0000256" key="1">
    <source>
        <dbReference type="ARBA" id="ARBA00004651"/>
    </source>
</evidence>
<dbReference type="Proteomes" id="UP000440716">
    <property type="component" value="Unassembled WGS sequence"/>
</dbReference>
<protein>
    <submittedName>
        <fullName evidence="6">MFS transporter</fullName>
    </submittedName>
</protein>
<dbReference type="PANTHER" id="PTHR43124">
    <property type="entry name" value="PURINE EFFLUX PUMP PBUE"/>
    <property type="match status" value="1"/>
</dbReference>